<feature type="transmembrane region" description="Helical" evidence="7">
    <location>
        <begin position="222"/>
        <end position="238"/>
    </location>
</feature>
<comment type="subcellular location">
    <subcellularLocation>
        <location evidence="1">Membrane</location>
        <topology evidence="1">Multi-pass membrane protein</topology>
    </subcellularLocation>
</comment>
<feature type="transmembrane region" description="Helical" evidence="7">
    <location>
        <begin position="92"/>
        <end position="114"/>
    </location>
</feature>
<feature type="transmembrane region" description="Helical" evidence="7">
    <location>
        <begin position="274"/>
        <end position="293"/>
    </location>
</feature>
<protein>
    <submittedName>
        <fullName evidence="9">Cation:proton antiporter</fullName>
    </submittedName>
</protein>
<feature type="transmembrane region" description="Helical" evidence="7">
    <location>
        <begin position="424"/>
        <end position="445"/>
    </location>
</feature>
<keyword evidence="3" id="KW-0813">Transport</keyword>
<dbReference type="Gene3D" id="1.20.1530.20">
    <property type="match status" value="1"/>
</dbReference>
<dbReference type="PANTHER" id="PTHR42751">
    <property type="entry name" value="SODIUM/HYDROGEN EXCHANGER FAMILY/TRKA DOMAIN PROTEIN"/>
    <property type="match status" value="1"/>
</dbReference>
<keyword evidence="5 7" id="KW-1133">Transmembrane helix</keyword>
<feature type="transmembrane region" description="Helical" evidence="7">
    <location>
        <begin position="591"/>
        <end position="610"/>
    </location>
</feature>
<sequence length="643" mass="71404">MHHIHALIVDLTLITIYAGITTLICKKLKQPIVLGYVVAGILAGPFFNLLPTVSDRENLTLWADIGVIFLLFGLGLEFSFKKMMNVGKAAMITANANILFMLYLGYSTGILLGWSTMDSFFLGSMISMSSTTIIIKAFDDLNVKKQRFTDLVFGVLVVEDIMGILMLVLLPTIALGNSIDGGELLISTLKLISFLVLCFVSGIYLVPTFLKRIEGFLTDEMLLLITISLCFGMVYMATYSGFSAALGAFIMGSILAESSLIHRIERNIQPIKDFFGAVFFVSVGMMVDPSMFVEFAWPIFLITLIVIAGKVAFSCLGFIISGQPVKTAILCGFSLAQVGEFAFIIASLGLSLKVLDARVYPIIVAVSVITTFLTPMMIKAAGPFYQFVLRAAPKSWQTYISRTEKEVKVSPSEERLWTELFKNYLLRMILFSMILYTIILLSGHYLQPLVAGVLPGIGGRVVMTAVTLIAMAPFLKALIGWEAILPAFLRDTAVKVLCKIRKPRAESVTENSWVKKVGEKFDFCGNWGENAENVKNFFISNSILAKIYYKLWISKKTNRLPLVLMTSFRLLVVAFFIVMVVHKFLTEDAKVSLLLLLISVIVLAQSKWLLTQYMKIEAQFLANLRGHHGEKAEPLEKADDKQV</sequence>
<proteinExistence type="inferred from homology"/>
<feature type="transmembrane region" description="Helical" evidence="7">
    <location>
        <begin position="327"/>
        <end position="352"/>
    </location>
</feature>
<dbReference type="GO" id="GO:0016020">
    <property type="term" value="C:membrane"/>
    <property type="evidence" value="ECO:0007669"/>
    <property type="project" value="UniProtKB-SubCell"/>
</dbReference>
<dbReference type="InterPro" id="IPR038770">
    <property type="entry name" value="Na+/solute_symporter_sf"/>
</dbReference>
<evidence type="ECO:0000256" key="6">
    <source>
        <dbReference type="ARBA" id="ARBA00023136"/>
    </source>
</evidence>
<feature type="transmembrane region" description="Helical" evidence="7">
    <location>
        <begin position="6"/>
        <end position="25"/>
    </location>
</feature>
<dbReference type="Pfam" id="PF00999">
    <property type="entry name" value="Na_H_Exchanger"/>
    <property type="match status" value="1"/>
</dbReference>
<dbReference type="EMBL" id="DVNC01000041">
    <property type="protein sequence ID" value="HIU53705.1"/>
    <property type="molecule type" value="Genomic_DNA"/>
</dbReference>
<reference evidence="9" key="1">
    <citation type="submission" date="2020-10" db="EMBL/GenBank/DDBJ databases">
        <authorList>
            <person name="Gilroy R."/>
        </authorList>
    </citation>
    <scope>NUCLEOTIDE SEQUENCE</scope>
    <source>
        <strain evidence="9">ChiW3-316</strain>
    </source>
</reference>
<organism evidence="9 10">
    <name type="scientific">Candidatus Scatocola faecipullorum</name>
    <dbReference type="NCBI Taxonomy" id="2840917"/>
    <lineage>
        <taxon>Bacteria</taxon>
        <taxon>Pseudomonadati</taxon>
        <taxon>Pseudomonadota</taxon>
        <taxon>Alphaproteobacteria</taxon>
        <taxon>Rhodospirillales</taxon>
        <taxon>Rhodospirillaceae</taxon>
        <taxon>Rhodospirillaceae incertae sedis</taxon>
        <taxon>Candidatus Scatocola</taxon>
    </lineage>
</organism>
<feature type="transmembrane region" description="Helical" evidence="7">
    <location>
        <begin position="120"/>
        <end position="139"/>
    </location>
</feature>
<evidence type="ECO:0000256" key="4">
    <source>
        <dbReference type="ARBA" id="ARBA00022692"/>
    </source>
</evidence>
<feature type="transmembrane region" description="Helical" evidence="7">
    <location>
        <begin position="59"/>
        <end position="80"/>
    </location>
</feature>
<dbReference type="AlphaFoldDB" id="A0A9D1SB81"/>
<evidence type="ECO:0000256" key="1">
    <source>
        <dbReference type="ARBA" id="ARBA00004141"/>
    </source>
</evidence>
<evidence type="ECO:0000256" key="5">
    <source>
        <dbReference type="ARBA" id="ARBA00022989"/>
    </source>
</evidence>
<name>A0A9D1SB81_9PROT</name>
<feature type="transmembrane region" description="Helical" evidence="7">
    <location>
        <begin position="358"/>
        <end position="378"/>
    </location>
</feature>
<evidence type="ECO:0000313" key="10">
    <source>
        <dbReference type="Proteomes" id="UP000824107"/>
    </source>
</evidence>
<evidence type="ECO:0000256" key="3">
    <source>
        <dbReference type="ARBA" id="ARBA00022448"/>
    </source>
</evidence>
<evidence type="ECO:0000256" key="7">
    <source>
        <dbReference type="SAM" id="Phobius"/>
    </source>
</evidence>
<dbReference type="GO" id="GO:1902600">
    <property type="term" value="P:proton transmembrane transport"/>
    <property type="evidence" value="ECO:0007669"/>
    <property type="project" value="InterPro"/>
</dbReference>
<feature type="transmembrane region" description="Helical" evidence="7">
    <location>
        <begin position="560"/>
        <end position="585"/>
    </location>
</feature>
<evidence type="ECO:0000259" key="8">
    <source>
        <dbReference type="Pfam" id="PF00999"/>
    </source>
</evidence>
<dbReference type="PANTHER" id="PTHR42751:SF3">
    <property type="entry name" value="SODIUM_GLUTAMATE SYMPORTER"/>
    <property type="match status" value="1"/>
</dbReference>
<feature type="transmembrane region" description="Helical" evidence="7">
    <location>
        <begin position="32"/>
        <end position="53"/>
    </location>
</feature>
<feature type="transmembrane region" description="Helical" evidence="7">
    <location>
        <begin position="299"/>
        <end position="320"/>
    </location>
</feature>
<feature type="transmembrane region" description="Helical" evidence="7">
    <location>
        <begin position="244"/>
        <end position="262"/>
    </location>
</feature>
<feature type="transmembrane region" description="Helical" evidence="7">
    <location>
        <begin position="457"/>
        <end position="475"/>
    </location>
</feature>
<keyword evidence="4 7" id="KW-0812">Transmembrane</keyword>
<dbReference type="InterPro" id="IPR006153">
    <property type="entry name" value="Cation/H_exchanger_TM"/>
</dbReference>
<dbReference type="GO" id="GO:0015297">
    <property type="term" value="F:antiporter activity"/>
    <property type="evidence" value="ECO:0007669"/>
    <property type="project" value="InterPro"/>
</dbReference>
<feature type="transmembrane region" description="Helical" evidence="7">
    <location>
        <begin position="151"/>
        <end position="171"/>
    </location>
</feature>
<evidence type="ECO:0000313" key="9">
    <source>
        <dbReference type="EMBL" id="HIU53705.1"/>
    </source>
</evidence>
<gene>
    <name evidence="9" type="ORF">IAD20_06460</name>
</gene>
<comment type="similarity">
    <text evidence="2">Belongs to the monovalent cation:proton antiporter 2 (CPA2) transporter (TC 2.A.37) family.</text>
</comment>
<evidence type="ECO:0000256" key="2">
    <source>
        <dbReference type="ARBA" id="ARBA00005551"/>
    </source>
</evidence>
<accession>A0A9D1SB81</accession>
<comment type="caution">
    <text evidence="9">The sequence shown here is derived from an EMBL/GenBank/DDBJ whole genome shotgun (WGS) entry which is preliminary data.</text>
</comment>
<feature type="domain" description="Cation/H+ exchanger transmembrane" evidence="8">
    <location>
        <begin position="19"/>
        <end position="379"/>
    </location>
</feature>
<reference evidence="9" key="2">
    <citation type="journal article" date="2021" name="PeerJ">
        <title>Extensive microbial diversity within the chicken gut microbiome revealed by metagenomics and culture.</title>
        <authorList>
            <person name="Gilroy R."/>
            <person name="Ravi A."/>
            <person name="Getino M."/>
            <person name="Pursley I."/>
            <person name="Horton D.L."/>
            <person name="Alikhan N.F."/>
            <person name="Baker D."/>
            <person name="Gharbi K."/>
            <person name="Hall N."/>
            <person name="Watson M."/>
            <person name="Adriaenssens E.M."/>
            <person name="Foster-Nyarko E."/>
            <person name="Jarju S."/>
            <person name="Secka A."/>
            <person name="Antonio M."/>
            <person name="Oren A."/>
            <person name="Chaudhuri R.R."/>
            <person name="La Ragione R."/>
            <person name="Hildebrand F."/>
            <person name="Pallen M.J."/>
        </authorList>
    </citation>
    <scope>NUCLEOTIDE SEQUENCE</scope>
    <source>
        <strain evidence="9">ChiW3-316</strain>
    </source>
</reference>
<dbReference type="Proteomes" id="UP000824107">
    <property type="component" value="Unassembled WGS sequence"/>
</dbReference>
<feature type="transmembrane region" description="Helical" evidence="7">
    <location>
        <begin position="191"/>
        <end position="210"/>
    </location>
</feature>
<keyword evidence="6 7" id="KW-0472">Membrane</keyword>